<reference evidence="5 6" key="1">
    <citation type="submission" date="2023-07" db="EMBL/GenBank/DDBJ databases">
        <title>Genomic Encyclopedia of Type Strains, Phase IV (KMG-IV): sequencing the most valuable type-strain genomes for metagenomic binning, comparative biology and taxonomic classification.</title>
        <authorList>
            <person name="Goeker M."/>
        </authorList>
    </citation>
    <scope>NUCLEOTIDE SEQUENCE [LARGE SCALE GENOMIC DNA]</scope>
    <source>
        <strain evidence="5 6">DSM 17740</strain>
    </source>
</reference>
<feature type="domain" description="HTH luxR-type" evidence="4">
    <location>
        <begin position="25"/>
        <end position="91"/>
    </location>
</feature>
<dbReference type="Pfam" id="PF00196">
    <property type="entry name" value="GerE"/>
    <property type="match status" value="1"/>
</dbReference>
<dbReference type="Proteomes" id="UP001232445">
    <property type="component" value="Unassembled WGS sequence"/>
</dbReference>
<accession>A0ABU0CWB9</accession>
<dbReference type="EMBL" id="JAUSUQ010000017">
    <property type="protein sequence ID" value="MDQ0340719.1"/>
    <property type="molecule type" value="Genomic_DNA"/>
</dbReference>
<dbReference type="PANTHER" id="PTHR44688:SF16">
    <property type="entry name" value="DNA-BINDING TRANSCRIPTIONAL ACTIVATOR DEVR_DOSR"/>
    <property type="match status" value="1"/>
</dbReference>
<comment type="caution">
    <text evidence="5">The sequence shown here is derived from an EMBL/GenBank/DDBJ whole genome shotgun (WGS) entry which is preliminary data.</text>
</comment>
<dbReference type="CDD" id="cd06170">
    <property type="entry name" value="LuxR_C_like"/>
    <property type="match status" value="1"/>
</dbReference>
<dbReference type="PANTHER" id="PTHR44688">
    <property type="entry name" value="DNA-BINDING TRANSCRIPTIONAL ACTIVATOR DEVR_DOSR"/>
    <property type="match status" value="1"/>
</dbReference>
<keyword evidence="3" id="KW-0804">Transcription</keyword>
<gene>
    <name evidence="5" type="ORF">J2S00_003545</name>
</gene>
<evidence type="ECO:0000313" key="5">
    <source>
        <dbReference type="EMBL" id="MDQ0340719.1"/>
    </source>
</evidence>
<dbReference type="RefSeq" id="WP_307342837.1">
    <property type="nucleotide sequence ID" value="NZ_JAUSUQ010000017.1"/>
</dbReference>
<name>A0ABU0CWB9_9BACI</name>
<protein>
    <submittedName>
        <fullName evidence="5">DNA-binding NarL/FixJ family response regulator</fullName>
    </submittedName>
</protein>
<dbReference type="SUPFAM" id="SSF46894">
    <property type="entry name" value="C-terminal effector domain of the bipartite response regulators"/>
    <property type="match status" value="1"/>
</dbReference>
<evidence type="ECO:0000256" key="2">
    <source>
        <dbReference type="ARBA" id="ARBA00023125"/>
    </source>
</evidence>
<keyword evidence="2 5" id="KW-0238">DNA-binding</keyword>
<organism evidence="5 6">
    <name type="scientific">Caldalkalibacillus uzonensis</name>
    <dbReference type="NCBI Taxonomy" id="353224"/>
    <lineage>
        <taxon>Bacteria</taxon>
        <taxon>Bacillati</taxon>
        <taxon>Bacillota</taxon>
        <taxon>Bacilli</taxon>
        <taxon>Bacillales</taxon>
        <taxon>Bacillaceae</taxon>
        <taxon>Caldalkalibacillus</taxon>
    </lineage>
</organism>
<dbReference type="SMART" id="SM00421">
    <property type="entry name" value="HTH_LUXR"/>
    <property type="match status" value="1"/>
</dbReference>
<dbReference type="InterPro" id="IPR000792">
    <property type="entry name" value="Tscrpt_reg_LuxR_C"/>
</dbReference>
<evidence type="ECO:0000256" key="1">
    <source>
        <dbReference type="ARBA" id="ARBA00023015"/>
    </source>
</evidence>
<sequence>MKPIEYLPQHNVEIKEQEYKRVVHYIAKRYRLTRREEEILLMLSLYGYSNEELSKTLFVSQTTVKNHIHKILKKTRTSSTRGLLSMVIDYFYTLKCII</sequence>
<dbReference type="InterPro" id="IPR016032">
    <property type="entry name" value="Sig_transdc_resp-reg_C-effctor"/>
</dbReference>
<dbReference type="Gene3D" id="1.10.10.10">
    <property type="entry name" value="Winged helix-like DNA-binding domain superfamily/Winged helix DNA-binding domain"/>
    <property type="match status" value="1"/>
</dbReference>
<keyword evidence="6" id="KW-1185">Reference proteome</keyword>
<evidence type="ECO:0000259" key="4">
    <source>
        <dbReference type="PROSITE" id="PS50043"/>
    </source>
</evidence>
<keyword evidence="1" id="KW-0805">Transcription regulation</keyword>
<evidence type="ECO:0000256" key="3">
    <source>
        <dbReference type="ARBA" id="ARBA00023163"/>
    </source>
</evidence>
<dbReference type="GO" id="GO:0003677">
    <property type="term" value="F:DNA binding"/>
    <property type="evidence" value="ECO:0007669"/>
    <property type="project" value="UniProtKB-KW"/>
</dbReference>
<dbReference type="PROSITE" id="PS50043">
    <property type="entry name" value="HTH_LUXR_2"/>
    <property type="match status" value="1"/>
</dbReference>
<proteinExistence type="predicted"/>
<dbReference type="InterPro" id="IPR036388">
    <property type="entry name" value="WH-like_DNA-bd_sf"/>
</dbReference>
<evidence type="ECO:0000313" key="6">
    <source>
        <dbReference type="Proteomes" id="UP001232445"/>
    </source>
</evidence>